<proteinExistence type="inferred from homology"/>
<dbReference type="PANTHER" id="PTHR30408:SF12">
    <property type="entry name" value="TYPE I RESTRICTION ENZYME MJAVIII SPECIFICITY SUBUNIT"/>
    <property type="match status" value="1"/>
</dbReference>
<name>A0A3D9BJC4_9RHOB</name>
<dbReference type="InterPro" id="IPR052021">
    <property type="entry name" value="Type-I_RS_S_subunit"/>
</dbReference>
<feature type="domain" description="Type I restriction modification DNA specificity" evidence="4">
    <location>
        <begin position="264"/>
        <end position="377"/>
    </location>
</feature>
<accession>A0A3D9BJC4</accession>
<reference evidence="5 6" key="1">
    <citation type="journal article" date="2017" name="Int. J. Syst. Evol. Microbiol.">
        <title>Rhodosalinus sediminis gen. nov., sp. nov., isolated from marine saltern.</title>
        <authorList>
            <person name="Guo L.Y."/>
            <person name="Ling S.K."/>
            <person name="Li C.M."/>
            <person name="Chen G.J."/>
            <person name="Du Z.J."/>
        </authorList>
    </citation>
    <scope>NUCLEOTIDE SEQUENCE [LARGE SCALE GENOMIC DNA]</scope>
    <source>
        <strain evidence="5 6">WDN1C137</strain>
    </source>
</reference>
<dbReference type="GO" id="GO:0004519">
    <property type="term" value="F:endonuclease activity"/>
    <property type="evidence" value="ECO:0007669"/>
    <property type="project" value="UniProtKB-KW"/>
</dbReference>
<keyword evidence="5" id="KW-0255">Endonuclease</keyword>
<dbReference type="Gene3D" id="3.90.220.20">
    <property type="entry name" value="DNA methylase specificity domains"/>
    <property type="match status" value="1"/>
</dbReference>
<dbReference type="RefSeq" id="WP_115982085.1">
    <property type="nucleotide sequence ID" value="NZ_QOHR01000052.1"/>
</dbReference>
<dbReference type="InterPro" id="IPR000055">
    <property type="entry name" value="Restrct_endonuc_typeI_TRD"/>
</dbReference>
<dbReference type="Proteomes" id="UP000257131">
    <property type="component" value="Unassembled WGS sequence"/>
</dbReference>
<dbReference type="Pfam" id="PF01420">
    <property type="entry name" value="Methylase_S"/>
    <property type="match status" value="2"/>
</dbReference>
<evidence type="ECO:0000313" key="5">
    <source>
        <dbReference type="EMBL" id="REC53633.1"/>
    </source>
</evidence>
<feature type="domain" description="Type I restriction modification DNA specificity" evidence="4">
    <location>
        <begin position="21"/>
        <end position="177"/>
    </location>
</feature>
<dbReference type="EMBL" id="QOHR01000052">
    <property type="protein sequence ID" value="REC53633.1"/>
    <property type="molecule type" value="Genomic_DNA"/>
</dbReference>
<dbReference type="OrthoDB" id="512700at2"/>
<keyword evidence="6" id="KW-1185">Reference proteome</keyword>
<dbReference type="PANTHER" id="PTHR30408">
    <property type="entry name" value="TYPE-1 RESTRICTION ENZYME ECOKI SPECIFICITY PROTEIN"/>
    <property type="match status" value="1"/>
</dbReference>
<dbReference type="AlphaFoldDB" id="A0A3D9BJC4"/>
<organism evidence="5 6">
    <name type="scientific">Rhodosalinus sediminis</name>
    <dbReference type="NCBI Taxonomy" id="1940533"/>
    <lineage>
        <taxon>Bacteria</taxon>
        <taxon>Pseudomonadati</taxon>
        <taxon>Pseudomonadota</taxon>
        <taxon>Alphaproteobacteria</taxon>
        <taxon>Rhodobacterales</taxon>
        <taxon>Paracoccaceae</taxon>
        <taxon>Rhodosalinus</taxon>
    </lineage>
</organism>
<dbReference type="GO" id="GO:0003677">
    <property type="term" value="F:DNA binding"/>
    <property type="evidence" value="ECO:0007669"/>
    <property type="project" value="UniProtKB-KW"/>
</dbReference>
<keyword evidence="5" id="KW-0378">Hydrolase</keyword>
<dbReference type="Gene3D" id="1.10.287.1120">
    <property type="entry name" value="Bipartite methylase S protein"/>
    <property type="match status" value="2"/>
</dbReference>
<keyword evidence="5" id="KW-0540">Nuclease</keyword>
<evidence type="ECO:0000256" key="2">
    <source>
        <dbReference type="ARBA" id="ARBA00022747"/>
    </source>
</evidence>
<protein>
    <submittedName>
        <fullName evidence="5">Restriction endonuclease subunit S</fullName>
    </submittedName>
</protein>
<keyword evidence="2" id="KW-0680">Restriction system</keyword>
<comment type="caution">
    <text evidence="5">The sequence shown here is derived from an EMBL/GenBank/DDBJ whole genome shotgun (WGS) entry which is preliminary data.</text>
</comment>
<dbReference type="GO" id="GO:0009307">
    <property type="term" value="P:DNA restriction-modification system"/>
    <property type="evidence" value="ECO:0007669"/>
    <property type="project" value="UniProtKB-KW"/>
</dbReference>
<gene>
    <name evidence="5" type="ORF">DRV84_14865</name>
</gene>
<comment type="similarity">
    <text evidence="1">Belongs to the type-I restriction system S methylase family.</text>
</comment>
<evidence type="ECO:0000259" key="4">
    <source>
        <dbReference type="Pfam" id="PF01420"/>
    </source>
</evidence>
<sequence>MPETTPPMPRLRFPEFRDNGPWGVKTLGALVNTITPPKKIQTSGYSPSGRFPVIDQSPNDICGWTDDETALVQADFPLVIFGDHTCVVKVAEGPFAQGADGIKILAPSSDVEARFLHQYLQANPLEQDGYRRHFSALKEKLISLPPLETGEQQKIADCLTSLDKLIRAETAKLESLKMHKAGLIQWLFPARGETCPRVRFPEFRESRPWEMRRLDEVLVEHGQKSTGEQDVFSVSVRKGLVDQIEHLGRRFAAESTDHYNLVQPGDIVYTKSPTGEFPLGIIKKNQNPFSVIVSPLYGVFSPLNKHIGAILDAYFESPERALLFLDPLVQKGAKNTINVKNESFLSGKLCLPPSEDEQRKIADCLTSLDELITAQDKMTAALEDHKRGLLQRLFPREVI</sequence>
<keyword evidence="3" id="KW-0238">DNA-binding</keyword>
<evidence type="ECO:0000256" key="1">
    <source>
        <dbReference type="ARBA" id="ARBA00010923"/>
    </source>
</evidence>
<dbReference type="InterPro" id="IPR044946">
    <property type="entry name" value="Restrct_endonuc_typeI_TRD_sf"/>
</dbReference>
<evidence type="ECO:0000313" key="6">
    <source>
        <dbReference type="Proteomes" id="UP000257131"/>
    </source>
</evidence>
<evidence type="ECO:0000256" key="3">
    <source>
        <dbReference type="ARBA" id="ARBA00023125"/>
    </source>
</evidence>
<dbReference type="SUPFAM" id="SSF116734">
    <property type="entry name" value="DNA methylase specificity domain"/>
    <property type="match status" value="2"/>
</dbReference>